<gene>
    <name evidence="2" type="ORF">QBC38DRAFT_247751</name>
</gene>
<dbReference type="Proteomes" id="UP001301958">
    <property type="component" value="Unassembled WGS sequence"/>
</dbReference>
<name>A0AAN7BXD5_9PEZI</name>
<feature type="transmembrane region" description="Helical" evidence="1">
    <location>
        <begin position="188"/>
        <end position="209"/>
    </location>
</feature>
<sequence length="211" mass="24014">MTLEKRRCGSHHHPFAADGPSGWLRDCTCTYTYLWLATSDLIADNAGVQKTLGSPLLKHVVWQTPSHFPPHPTPNPNTWVTSAITTCRFSCDLGAKRCIIRPNRLLGFFQDGRHGRLEGDRLEEEATFIRQLVKYMQPRVGCLTAPCYSDRLGFQHLFIILFFSSFSLFTSHPCITYYIFFSLHFCRFLFTIFCLFSSVFLGVILAFSVGG</sequence>
<keyword evidence="1" id="KW-0812">Transmembrane</keyword>
<reference evidence="2" key="2">
    <citation type="submission" date="2023-05" db="EMBL/GenBank/DDBJ databases">
        <authorList>
            <consortium name="Lawrence Berkeley National Laboratory"/>
            <person name="Steindorff A."/>
            <person name="Hensen N."/>
            <person name="Bonometti L."/>
            <person name="Westerberg I."/>
            <person name="Brannstrom I.O."/>
            <person name="Guillou S."/>
            <person name="Cros-Aarteil S."/>
            <person name="Calhoun S."/>
            <person name="Haridas S."/>
            <person name="Kuo A."/>
            <person name="Mondo S."/>
            <person name="Pangilinan J."/>
            <person name="Riley R."/>
            <person name="Labutti K."/>
            <person name="Andreopoulos B."/>
            <person name="Lipzen A."/>
            <person name="Chen C."/>
            <person name="Yanf M."/>
            <person name="Daum C."/>
            <person name="Ng V."/>
            <person name="Clum A."/>
            <person name="Ohm R."/>
            <person name="Martin F."/>
            <person name="Silar P."/>
            <person name="Natvig D."/>
            <person name="Lalanne C."/>
            <person name="Gautier V."/>
            <person name="Ament-Velasquez S.L."/>
            <person name="Kruys A."/>
            <person name="Hutchinson M.I."/>
            <person name="Powell A.J."/>
            <person name="Barry K."/>
            <person name="Miller A.N."/>
            <person name="Grigoriev I.V."/>
            <person name="Debuchy R."/>
            <person name="Gladieux P."/>
            <person name="Thoren M.H."/>
            <person name="Johannesson H."/>
        </authorList>
    </citation>
    <scope>NUCLEOTIDE SEQUENCE</scope>
    <source>
        <strain evidence="2">CBS 990.96</strain>
    </source>
</reference>
<proteinExistence type="predicted"/>
<protein>
    <submittedName>
        <fullName evidence="2">Uncharacterized protein</fullName>
    </submittedName>
</protein>
<accession>A0AAN7BXD5</accession>
<organism evidence="2 3">
    <name type="scientific">Podospora fimiseda</name>
    <dbReference type="NCBI Taxonomy" id="252190"/>
    <lineage>
        <taxon>Eukaryota</taxon>
        <taxon>Fungi</taxon>
        <taxon>Dikarya</taxon>
        <taxon>Ascomycota</taxon>
        <taxon>Pezizomycotina</taxon>
        <taxon>Sordariomycetes</taxon>
        <taxon>Sordariomycetidae</taxon>
        <taxon>Sordariales</taxon>
        <taxon>Podosporaceae</taxon>
        <taxon>Podospora</taxon>
    </lineage>
</organism>
<reference evidence="2" key="1">
    <citation type="journal article" date="2023" name="Mol. Phylogenet. Evol.">
        <title>Genome-scale phylogeny and comparative genomics of the fungal order Sordariales.</title>
        <authorList>
            <person name="Hensen N."/>
            <person name="Bonometti L."/>
            <person name="Westerberg I."/>
            <person name="Brannstrom I.O."/>
            <person name="Guillou S."/>
            <person name="Cros-Aarteil S."/>
            <person name="Calhoun S."/>
            <person name="Haridas S."/>
            <person name="Kuo A."/>
            <person name="Mondo S."/>
            <person name="Pangilinan J."/>
            <person name="Riley R."/>
            <person name="LaButti K."/>
            <person name="Andreopoulos B."/>
            <person name="Lipzen A."/>
            <person name="Chen C."/>
            <person name="Yan M."/>
            <person name="Daum C."/>
            <person name="Ng V."/>
            <person name="Clum A."/>
            <person name="Steindorff A."/>
            <person name="Ohm R.A."/>
            <person name="Martin F."/>
            <person name="Silar P."/>
            <person name="Natvig D.O."/>
            <person name="Lalanne C."/>
            <person name="Gautier V."/>
            <person name="Ament-Velasquez S.L."/>
            <person name="Kruys A."/>
            <person name="Hutchinson M.I."/>
            <person name="Powell A.J."/>
            <person name="Barry K."/>
            <person name="Miller A.N."/>
            <person name="Grigoriev I.V."/>
            <person name="Debuchy R."/>
            <person name="Gladieux P."/>
            <person name="Hiltunen Thoren M."/>
            <person name="Johannesson H."/>
        </authorList>
    </citation>
    <scope>NUCLEOTIDE SEQUENCE</scope>
    <source>
        <strain evidence="2">CBS 990.96</strain>
    </source>
</reference>
<evidence type="ECO:0000313" key="2">
    <source>
        <dbReference type="EMBL" id="KAK4231404.1"/>
    </source>
</evidence>
<evidence type="ECO:0000313" key="3">
    <source>
        <dbReference type="Proteomes" id="UP001301958"/>
    </source>
</evidence>
<dbReference type="EMBL" id="MU865293">
    <property type="protein sequence ID" value="KAK4231404.1"/>
    <property type="molecule type" value="Genomic_DNA"/>
</dbReference>
<comment type="caution">
    <text evidence="2">The sequence shown here is derived from an EMBL/GenBank/DDBJ whole genome shotgun (WGS) entry which is preliminary data.</text>
</comment>
<dbReference type="AlphaFoldDB" id="A0AAN7BXD5"/>
<keyword evidence="1" id="KW-1133">Transmembrane helix</keyword>
<feature type="transmembrane region" description="Helical" evidence="1">
    <location>
        <begin position="157"/>
        <end position="181"/>
    </location>
</feature>
<keyword evidence="1" id="KW-0472">Membrane</keyword>
<keyword evidence="3" id="KW-1185">Reference proteome</keyword>
<evidence type="ECO:0000256" key="1">
    <source>
        <dbReference type="SAM" id="Phobius"/>
    </source>
</evidence>